<dbReference type="Pfam" id="PF13226">
    <property type="entry name" value="DUF4034"/>
    <property type="match status" value="1"/>
</dbReference>
<evidence type="ECO:0000313" key="3">
    <source>
        <dbReference type="Proteomes" id="UP001046350"/>
    </source>
</evidence>
<protein>
    <submittedName>
        <fullName evidence="2">DUF4034 domain-containing protein</fullName>
    </submittedName>
</protein>
<evidence type="ECO:0000259" key="1">
    <source>
        <dbReference type="Pfam" id="PF13226"/>
    </source>
</evidence>
<reference evidence="2" key="1">
    <citation type="journal article" date="2021" name="Microorganisms">
        <title>The Ever-Expanding Pseudomonas Genus: Description of 43 New Species and Partition of the Pseudomonas putida Group.</title>
        <authorList>
            <person name="Girard L."/>
            <person name="Lood C."/>
            <person name="Hofte M."/>
            <person name="Vandamme P."/>
            <person name="Rokni-Zadeh H."/>
            <person name="van Noort V."/>
            <person name="Lavigne R."/>
            <person name="De Mot R."/>
        </authorList>
    </citation>
    <scope>NUCLEOTIDE SEQUENCE</scope>
    <source>
        <strain evidence="2">COW40</strain>
    </source>
</reference>
<keyword evidence="3" id="KW-1185">Reference proteome</keyword>
<feature type="domain" description="DUF4034" evidence="1">
    <location>
        <begin position="8"/>
        <end position="276"/>
    </location>
</feature>
<proteinExistence type="predicted"/>
<sequence>MQLFSSTRQHLRELAQARAFNELTAFCEDLENQWQQAAPGEVPLYSEVIEGHMLIDWDHQIGKDLTRVLKGWIEACPGSYHAHLVMGMHAFDRATFIRTFNVASEVTQERWLGAAQACELAAVHLLKAMQLSPRPVAAAICLIKICAHFNEPGWLHELFQGKPASYRPGEHAEEEALATARGYLERYELAAPAEVPQALPAVLPPREAHQFERPQDYWLLCAMQWMPNCFEAVETHAAYLKPRWGGSYDDIDGLADGPLTASWSEAQRNAIRWLIFEDQIELPKAEDSEEVAAWQEVFDYWKPLELRPLERATLLAWEGAFQRYSLNNHPEAMQCYSQSVALYPGEGWVGNLGDPFWSLVYISLYDPQPDPQNTFKNAIERLSALSNYAAACALRAAGHQFGVWGFERSPELAEQWLQTAAKRQNGREGFGFDLEEIPRMIWHAGLHPVACFLWQRLADLGRVDAASALYDVHRGWFNDTPEQYIDAHKADYWLKRSAEAGCKVSKYNLARDRMNNEDMHDPVARVEVWKLLIDAMGEDQTDGHAKVQLGILLRRYGEPVDHELGLRYLLSVYDHSHDWVAGRACAEIALAWLEGRGAPRKNRFAAMQWATRGHQINEDSEEIIEIAERVYNSHNRLLSIFTAIKAFLTQGKFVPGELPPAPEAR</sequence>
<dbReference type="Proteomes" id="UP001046350">
    <property type="component" value="Chromosome"/>
</dbReference>
<accession>A0ABX8N7P7</accession>
<dbReference type="RefSeq" id="WP_217840917.1">
    <property type="nucleotide sequence ID" value="NZ_CP077076.1"/>
</dbReference>
<dbReference type="InterPro" id="IPR025115">
    <property type="entry name" value="DUF4034"/>
</dbReference>
<dbReference type="EMBL" id="CP077076">
    <property type="protein sequence ID" value="QXH51387.1"/>
    <property type="molecule type" value="Genomic_DNA"/>
</dbReference>
<organism evidence="2 3">
    <name type="scientific">Pseudomonas fakonensis</name>
    <dbReference type="NCBI Taxonomy" id="2842355"/>
    <lineage>
        <taxon>Bacteria</taxon>
        <taxon>Pseudomonadati</taxon>
        <taxon>Pseudomonadota</taxon>
        <taxon>Gammaproteobacteria</taxon>
        <taxon>Pseudomonadales</taxon>
        <taxon>Pseudomonadaceae</taxon>
        <taxon>Pseudomonas</taxon>
    </lineage>
</organism>
<evidence type="ECO:0000313" key="2">
    <source>
        <dbReference type="EMBL" id="QXH51387.1"/>
    </source>
</evidence>
<gene>
    <name evidence="2" type="ORF">KSS94_26215</name>
</gene>
<name>A0ABX8N7P7_9PSED</name>